<evidence type="ECO:0000256" key="3">
    <source>
        <dbReference type="SAM" id="Phobius"/>
    </source>
</evidence>
<dbReference type="EMBL" id="JBHSGG010000050">
    <property type="protein sequence ID" value="MFC4729757.1"/>
    <property type="molecule type" value="Genomic_DNA"/>
</dbReference>
<dbReference type="InterPro" id="IPR036737">
    <property type="entry name" value="OmpA-like_sf"/>
</dbReference>
<dbReference type="PANTHER" id="PTHR38033:SF1">
    <property type="entry name" value="DOTU FAMILY TYPE IV_VI SECRETION SYSTEM PROTEIN"/>
    <property type="match status" value="1"/>
</dbReference>
<keyword evidence="6" id="KW-1185">Reference proteome</keyword>
<feature type="domain" description="OmpA-like" evidence="4">
    <location>
        <begin position="319"/>
        <end position="440"/>
    </location>
</feature>
<dbReference type="Pfam" id="PF09850">
    <property type="entry name" value="DotU"/>
    <property type="match status" value="1"/>
</dbReference>
<keyword evidence="3" id="KW-1133">Transmembrane helix</keyword>
<accession>A0ABV9NN49</accession>
<feature type="region of interest" description="Disordered" evidence="2">
    <location>
        <begin position="1"/>
        <end position="43"/>
    </location>
</feature>
<dbReference type="PANTHER" id="PTHR38033">
    <property type="entry name" value="MEMBRANE PROTEIN-RELATED"/>
    <property type="match status" value="1"/>
</dbReference>
<gene>
    <name evidence="5" type="primary">icmH</name>
    <name evidence="5" type="ORF">ACFO3Q_16435</name>
</gene>
<dbReference type="NCBIfam" id="NF038228">
    <property type="entry name" value="IcmH_DotU_IVB"/>
    <property type="match status" value="1"/>
</dbReference>
<dbReference type="InterPro" id="IPR017732">
    <property type="entry name" value="T4/T6SS_DotU"/>
</dbReference>
<evidence type="ECO:0000313" key="5">
    <source>
        <dbReference type="EMBL" id="MFC4729757.1"/>
    </source>
</evidence>
<dbReference type="Gene3D" id="3.30.1330.60">
    <property type="entry name" value="OmpA-like domain"/>
    <property type="match status" value="1"/>
</dbReference>
<sequence>MSTRGYEPDDPMQDATVVRPRQPAAAAPPAPPAPQPVASAVPPAPVPARADISEFLGRGLNPLVQAASPLLLLAVQLRHAASAADPAQLREQAMLQVRRFEARATEGGIAPQTVAAARYVLCTLLDEAVLNSPWGEHSGWAQRTLLVTFHDESYGGAKFFLILERLCADVPRHIDLIELMYICLTLGFAGRYQIEAGGRARLADIQDDLYRRIRAERGAAAQVLAPHWQGIDDRRGAVRSVPLWVAAAAAACVVLGVLLWLHTRLNDLSAPIAADAARIGLETAVPPGDAPRAAPALRLKQLLAAQEQAGLLSVEDEAAGRERVRLNAATMFASAGTEVAAEQVPLLRAVAAALDQLRGRVIVVGHTDDLPLRSLRFKDNYELSTERARAVAEALGAQMTDAGRIEVVGAGPSQPVALPPHLPENRMRNRRVEILFQPAGD</sequence>
<dbReference type="Pfam" id="PF00691">
    <property type="entry name" value="OmpA"/>
    <property type="match status" value="1"/>
</dbReference>
<dbReference type="RefSeq" id="WP_377005923.1">
    <property type="nucleotide sequence ID" value="NZ_JBHSGG010000050.1"/>
</dbReference>
<comment type="caution">
    <text evidence="5">The sequence shown here is derived from an EMBL/GenBank/DDBJ whole genome shotgun (WGS) entry which is preliminary data.</text>
</comment>
<name>A0ABV9NN49_9GAMM</name>
<dbReference type="Gene3D" id="1.25.40.590">
    <property type="entry name" value="Type IV / VI secretion system, DotU"/>
    <property type="match status" value="1"/>
</dbReference>
<feature type="compositionally biased region" description="Low complexity" evidence="2">
    <location>
        <begin position="15"/>
        <end position="25"/>
    </location>
</feature>
<dbReference type="NCBIfam" id="TIGR03349">
    <property type="entry name" value="IV_VI_DotU"/>
    <property type="match status" value="1"/>
</dbReference>
<protein>
    <submittedName>
        <fullName evidence="5">Type IVB secretion system protein IcmH/DotU</fullName>
    </submittedName>
</protein>
<proteinExistence type="predicted"/>
<dbReference type="PROSITE" id="PS51123">
    <property type="entry name" value="OMPA_2"/>
    <property type="match status" value="1"/>
</dbReference>
<dbReference type="CDD" id="cd07185">
    <property type="entry name" value="OmpA_C-like"/>
    <property type="match status" value="1"/>
</dbReference>
<feature type="compositionally biased region" description="Pro residues" evidence="2">
    <location>
        <begin position="26"/>
        <end position="35"/>
    </location>
</feature>
<reference evidence="6" key="1">
    <citation type="journal article" date="2019" name="Int. J. Syst. Evol. Microbiol.">
        <title>The Global Catalogue of Microorganisms (GCM) 10K type strain sequencing project: providing services to taxonomists for standard genome sequencing and annotation.</title>
        <authorList>
            <consortium name="The Broad Institute Genomics Platform"/>
            <consortium name="The Broad Institute Genome Sequencing Center for Infectious Disease"/>
            <person name="Wu L."/>
            <person name="Ma J."/>
        </authorList>
    </citation>
    <scope>NUCLEOTIDE SEQUENCE [LARGE SCALE GENOMIC DNA]</scope>
    <source>
        <strain evidence="6">CGMCC 1.13574</strain>
    </source>
</reference>
<evidence type="ECO:0000256" key="1">
    <source>
        <dbReference type="PROSITE-ProRule" id="PRU00473"/>
    </source>
</evidence>
<evidence type="ECO:0000256" key="2">
    <source>
        <dbReference type="SAM" id="MobiDB-lite"/>
    </source>
</evidence>
<keyword evidence="3" id="KW-0812">Transmembrane</keyword>
<organism evidence="5 6">
    <name type="scientific">Coralloluteibacterium thermophilum</name>
    <dbReference type="NCBI Taxonomy" id="2707049"/>
    <lineage>
        <taxon>Bacteria</taxon>
        <taxon>Pseudomonadati</taxon>
        <taxon>Pseudomonadota</taxon>
        <taxon>Gammaproteobacteria</taxon>
        <taxon>Lysobacterales</taxon>
        <taxon>Lysobacteraceae</taxon>
        <taxon>Coralloluteibacterium</taxon>
    </lineage>
</organism>
<dbReference type="InterPro" id="IPR006665">
    <property type="entry name" value="OmpA-like"/>
</dbReference>
<feature type="transmembrane region" description="Helical" evidence="3">
    <location>
        <begin position="241"/>
        <end position="261"/>
    </location>
</feature>
<dbReference type="Proteomes" id="UP001595892">
    <property type="component" value="Unassembled WGS sequence"/>
</dbReference>
<keyword evidence="1 3" id="KW-0472">Membrane</keyword>
<evidence type="ECO:0000313" key="6">
    <source>
        <dbReference type="Proteomes" id="UP001595892"/>
    </source>
</evidence>
<dbReference type="InterPro" id="IPR038522">
    <property type="entry name" value="T4/T6SS_DotU_sf"/>
</dbReference>
<dbReference type="SUPFAM" id="SSF103088">
    <property type="entry name" value="OmpA-like"/>
    <property type="match status" value="1"/>
</dbReference>
<evidence type="ECO:0000259" key="4">
    <source>
        <dbReference type="PROSITE" id="PS51123"/>
    </source>
</evidence>